<accession>D1CBL7</accession>
<dbReference type="PIRSF" id="PIRSF002191">
    <property type="entry name" value="Ribosomal_L19"/>
    <property type="match status" value="1"/>
</dbReference>
<sequence>MSQEVLASVAQQQLRSDIPDFGPGDTVRVHARVVEGNRERIQVFEGVVLRRRGSGIAENFTVRRIASHGIGVERNFLLHSPRIDKIEVVRRAKVRRAKIYYLRNLRGKAARLKEKRTQ</sequence>
<dbReference type="PRINTS" id="PR00061">
    <property type="entry name" value="RIBOSOMALL19"/>
</dbReference>
<evidence type="ECO:0000256" key="3">
    <source>
        <dbReference type="ARBA" id="ARBA00022980"/>
    </source>
</evidence>
<dbReference type="PANTHER" id="PTHR15680:SF9">
    <property type="entry name" value="LARGE RIBOSOMAL SUBUNIT PROTEIN BL19M"/>
    <property type="match status" value="1"/>
</dbReference>
<keyword evidence="3 6" id="KW-0689">Ribosomal protein</keyword>
<evidence type="ECO:0000256" key="6">
    <source>
        <dbReference type="HAMAP-Rule" id="MF_00402"/>
    </source>
</evidence>
<dbReference type="RefSeq" id="WP_012875217.1">
    <property type="nucleotide sequence ID" value="NC_013525.1"/>
</dbReference>
<dbReference type="InterPro" id="IPR018257">
    <property type="entry name" value="Ribosomal_bL19_CS"/>
</dbReference>
<organism evidence="8 9">
    <name type="scientific">Thermobaculum terrenum (strain ATCC BAA-798 / CCMEE 7001 / YNP1)</name>
    <dbReference type="NCBI Taxonomy" id="525904"/>
    <lineage>
        <taxon>Bacteria</taxon>
        <taxon>Bacillati</taxon>
        <taxon>Chloroflexota</taxon>
        <taxon>Chloroflexia</taxon>
        <taxon>Candidatus Thermobaculales</taxon>
        <taxon>Candidatus Thermobaculaceae</taxon>
        <taxon>Thermobaculum</taxon>
    </lineage>
</organism>
<dbReference type="SUPFAM" id="SSF50104">
    <property type="entry name" value="Translation proteins SH3-like domain"/>
    <property type="match status" value="1"/>
</dbReference>
<gene>
    <name evidence="6" type="primary">rplS</name>
    <name evidence="8" type="ordered locus">Tter_1274</name>
</gene>
<comment type="similarity">
    <text evidence="2 6 7">Belongs to the bacterial ribosomal protein bL19 family.</text>
</comment>
<evidence type="ECO:0000313" key="8">
    <source>
        <dbReference type="EMBL" id="ACZ42182.1"/>
    </source>
</evidence>
<dbReference type="Gene3D" id="2.30.30.790">
    <property type="match status" value="1"/>
</dbReference>
<dbReference type="EMBL" id="CP001825">
    <property type="protein sequence ID" value="ACZ42182.1"/>
    <property type="molecule type" value="Genomic_DNA"/>
</dbReference>
<dbReference type="FunFam" id="2.30.30.790:FF:000001">
    <property type="entry name" value="50S ribosomal protein L19"/>
    <property type="match status" value="1"/>
</dbReference>
<dbReference type="InterPro" id="IPR008991">
    <property type="entry name" value="Translation_prot_SH3-like_sf"/>
</dbReference>
<dbReference type="Pfam" id="PF01245">
    <property type="entry name" value="Ribosomal_L19"/>
    <property type="match status" value="1"/>
</dbReference>
<dbReference type="Proteomes" id="UP000000323">
    <property type="component" value="Chromosome 1"/>
</dbReference>
<dbReference type="HOGENOM" id="CLU_103507_2_1_0"/>
<dbReference type="GO" id="GO:0006412">
    <property type="term" value="P:translation"/>
    <property type="evidence" value="ECO:0007669"/>
    <property type="project" value="UniProtKB-UniRule"/>
</dbReference>
<proteinExistence type="inferred from homology"/>
<dbReference type="NCBIfam" id="TIGR01024">
    <property type="entry name" value="rplS_bact"/>
    <property type="match status" value="1"/>
</dbReference>
<evidence type="ECO:0000256" key="2">
    <source>
        <dbReference type="ARBA" id="ARBA00005781"/>
    </source>
</evidence>
<comment type="function">
    <text evidence="1 6 7">This protein is located at the 30S-50S ribosomal subunit interface and may play a role in the structure and function of the aminoacyl-tRNA binding site.</text>
</comment>
<evidence type="ECO:0000256" key="1">
    <source>
        <dbReference type="ARBA" id="ARBA00002349"/>
    </source>
</evidence>
<dbReference type="GO" id="GO:0003735">
    <property type="term" value="F:structural constituent of ribosome"/>
    <property type="evidence" value="ECO:0007669"/>
    <property type="project" value="InterPro"/>
</dbReference>
<dbReference type="KEGG" id="ttr:Tter_1274"/>
<evidence type="ECO:0000313" key="9">
    <source>
        <dbReference type="Proteomes" id="UP000000323"/>
    </source>
</evidence>
<dbReference type="PROSITE" id="PS01015">
    <property type="entry name" value="RIBOSOMAL_L19"/>
    <property type="match status" value="1"/>
</dbReference>
<evidence type="ECO:0000256" key="7">
    <source>
        <dbReference type="RuleBase" id="RU000559"/>
    </source>
</evidence>
<dbReference type="eggNOG" id="COG0335">
    <property type="taxonomic scope" value="Bacteria"/>
</dbReference>
<dbReference type="OrthoDB" id="9803541at2"/>
<dbReference type="PANTHER" id="PTHR15680">
    <property type="entry name" value="RIBOSOMAL PROTEIN L19"/>
    <property type="match status" value="1"/>
</dbReference>
<dbReference type="InterPro" id="IPR038657">
    <property type="entry name" value="Ribosomal_bL19_sf"/>
</dbReference>
<dbReference type="GO" id="GO:0022625">
    <property type="term" value="C:cytosolic large ribosomal subunit"/>
    <property type="evidence" value="ECO:0007669"/>
    <property type="project" value="TreeGrafter"/>
</dbReference>
<keyword evidence="4 6" id="KW-0687">Ribonucleoprotein</keyword>
<keyword evidence="9" id="KW-1185">Reference proteome</keyword>
<dbReference type="STRING" id="525904.Tter_1274"/>
<dbReference type="AlphaFoldDB" id="D1CBL7"/>
<protein>
    <recommendedName>
        <fullName evidence="5 6">Large ribosomal subunit protein bL19</fullName>
    </recommendedName>
</protein>
<reference evidence="9" key="1">
    <citation type="journal article" date="2010" name="Stand. Genomic Sci.">
        <title>Complete genome sequence of 'Thermobaculum terrenum' type strain (YNP1).</title>
        <authorList>
            <person name="Kiss H."/>
            <person name="Cleland D."/>
            <person name="Lapidus A."/>
            <person name="Lucas S."/>
            <person name="Glavina Del Rio T."/>
            <person name="Nolan M."/>
            <person name="Tice H."/>
            <person name="Han C."/>
            <person name="Goodwin L."/>
            <person name="Pitluck S."/>
            <person name="Liolios K."/>
            <person name="Ivanova N."/>
            <person name="Mavromatis K."/>
            <person name="Ovchinnikova G."/>
            <person name="Pati A."/>
            <person name="Chen A."/>
            <person name="Palaniappan K."/>
            <person name="Land M."/>
            <person name="Hauser L."/>
            <person name="Chang Y."/>
            <person name="Jeffries C."/>
            <person name="Lu M."/>
            <person name="Brettin T."/>
            <person name="Detter J."/>
            <person name="Goker M."/>
            <person name="Tindall B."/>
            <person name="Beck B."/>
            <person name="McDermott T."/>
            <person name="Woyke T."/>
            <person name="Bristow J."/>
            <person name="Eisen J."/>
            <person name="Markowitz V."/>
            <person name="Hugenholtz P."/>
            <person name="Kyrpides N."/>
            <person name="Klenk H."/>
            <person name="Cheng J."/>
        </authorList>
    </citation>
    <scope>NUCLEOTIDE SEQUENCE [LARGE SCALE GENOMIC DNA]</scope>
    <source>
        <strain evidence="9">ATCC BAA-798 / YNP1</strain>
    </source>
</reference>
<name>D1CBL7_THET1</name>
<dbReference type="HAMAP" id="MF_00402">
    <property type="entry name" value="Ribosomal_bL19"/>
    <property type="match status" value="1"/>
</dbReference>
<evidence type="ECO:0000256" key="4">
    <source>
        <dbReference type="ARBA" id="ARBA00023274"/>
    </source>
</evidence>
<dbReference type="InterPro" id="IPR001857">
    <property type="entry name" value="Ribosomal_bL19"/>
</dbReference>
<evidence type="ECO:0000256" key="5">
    <source>
        <dbReference type="ARBA" id="ARBA00035171"/>
    </source>
</evidence>